<name>A0A9P6GJK5_9PLEO</name>
<dbReference type="AlphaFoldDB" id="A0A9P6GJK5"/>
<sequence>MTRKAITLPEPARLKQEQDLIRWQRDLRTKAEAILDSLDMRSLEFEDSEFPLATANSAYFPKTTASLEADTFDQRSMRMQAPTRRQCYQSCNLLREKMKDAKRDLRDIRSDHSTRLQHAIDASHEGEKLLCEMLRILSELEGHIAKLEDLRVSNIYSEGFVPPRERREAHLNALVMWASCLPETIAQSRTGRERKHVLRAVLEPREDDHVLEAYWPLPHH</sequence>
<dbReference type="OrthoDB" id="10553023at2759"/>
<keyword evidence="2" id="KW-1185">Reference proteome</keyword>
<organism evidence="1 2">
    <name type="scientific">Paraphaeosphaeria minitans</name>
    <dbReference type="NCBI Taxonomy" id="565426"/>
    <lineage>
        <taxon>Eukaryota</taxon>
        <taxon>Fungi</taxon>
        <taxon>Dikarya</taxon>
        <taxon>Ascomycota</taxon>
        <taxon>Pezizomycotina</taxon>
        <taxon>Dothideomycetes</taxon>
        <taxon>Pleosporomycetidae</taxon>
        <taxon>Pleosporales</taxon>
        <taxon>Massarineae</taxon>
        <taxon>Didymosphaeriaceae</taxon>
        <taxon>Paraphaeosphaeria</taxon>
    </lineage>
</organism>
<dbReference type="Proteomes" id="UP000756921">
    <property type="component" value="Unassembled WGS sequence"/>
</dbReference>
<dbReference type="EMBL" id="WJXW01000004">
    <property type="protein sequence ID" value="KAF9736842.1"/>
    <property type="molecule type" value="Genomic_DNA"/>
</dbReference>
<evidence type="ECO:0000313" key="1">
    <source>
        <dbReference type="EMBL" id="KAF9736842.1"/>
    </source>
</evidence>
<gene>
    <name evidence="1" type="ORF">PMIN01_04621</name>
</gene>
<accession>A0A9P6GJK5</accession>
<proteinExistence type="predicted"/>
<evidence type="ECO:0000313" key="2">
    <source>
        <dbReference type="Proteomes" id="UP000756921"/>
    </source>
</evidence>
<reference evidence="1" key="1">
    <citation type="journal article" date="2020" name="Mol. Plant Microbe Interact.">
        <title>Genome Sequence of the Biocontrol Agent Coniothyrium minitans strain Conio (IMI 134523).</title>
        <authorList>
            <person name="Patel D."/>
            <person name="Shittu T.A."/>
            <person name="Baroncelli R."/>
            <person name="Muthumeenakshi S."/>
            <person name="Osborne T.H."/>
            <person name="Janganan T.K."/>
            <person name="Sreenivasaprasad S."/>
        </authorList>
    </citation>
    <scope>NUCLEOTIDE SEQUENCE</scope>
    <source>
        <strain evidence="1">Conio</strain>
    </source>
</reference>
<protein>
    <submittedName>
        <fullName evidence="1">Uncharacterized protein</fullName>
    </submittedName>
</protein>
<comment type="caution">
    <text evidence="1">The sequence shown here is derived from an EMBL/GenBank/DDBJ whole genome shotgun (WGS) entry which is preliminary data.</text>
</comment>